<evidence type="ECO:0000313" key="2">
    <source>
        <dbReference type="Proteomes" id="UP000008332"/>
    </source>
</evidence>
<gene>
    <name evidence="1" type="ordered locus">Rfer_4478</name>
</gene>
<dbReference type="KEGG" id="rfr:Rfer_4478"/>
<dbReference type="HOGENOM" id="CLU_675892_0_0_4"/>
<organism evidence="1 2">
    <name type="scientific">Albidiferax ferrireducens (strain ATCC BAA-621 / DSM 15236 / T118)</name>
    <name type="common">Rhodoferax ferrireducens</name>
    <dbReference type="NCBI Taxonomy" id="338969"/>
    <lineage>
        <taxon>Bacteria</taxon>
        <taxon>Pseudomonadati</taxon>
        <taxon>Pseudomonadota</taxon>
        <taxon>Betaproteobacteria</taxon>
        <taxon>Burkholderiales</taxon>
        <taxon>Comamonadaceae</taxon>
        <taxon>Rhodoferax</taxon>
    </lineage>
</organism>
<keyword evidence="1" id="KW-0614">Plasmid</keyword>
<dbReference type="EMBL" id="CP000268">
    <property type="protein sequence ID" value="ABD72164.1"/>
    <property type="molecule type" value="Genomic_DNA"/>
</dbReference>
<evidence type="ECO:0000313" key="1">
    <source>
        <dbReference type="EMBL" id="ABD72164.1"/>
    </source>
</evidence>
<protein>
    <submittedName>
        <fullName evidence="1">Uncharacterized protein</fullName>
    </submittedName>
</protein>
<keyword evidence="2" id="KW-1185">Reference proteome</keyword>
<dbReference type="RefSeq" id="WP_011458575.1">
    <property type="nucleotide sequence ID" value="NC_007901.1"/>
</dbReference>
<proteinExistence type="predicted"/>
<dbReference type="eggNOG" id="ENOG50341WK">
    <property type="taxonomic scope" value="Bacteria"/>
</dbReference>
<accession>Q21PY1</accession>
<geneLocation type="plasmid" evidence="2">
    <name>pDSM15236</name>
</geneLocation>
<reference evidence="2" key="1">
    <citation type="submission" date="2006-02" db="EMBL/GenBank/DDBJ databases">
        <title>Complete sequence of plasmid 1 of Rhodoferax ferrireducens DSM 15236.</title>
        <authorList>
            <person name="Copeland A."/>
            <person name="Lucas S."/>
            <person name="Lapidus A."/>
            <person name="Barry K."/>
            <person name="Detter J.C."/>
            <person name="Glavina del Rio T."/>
            <person name="Hammon N."/>
            <person name="Israni S."/>
            <person name="Pitluck S."/>
            <person name="Brettin T."/>
            <person name="Bruce D."/>
            <person name="Han C."/>
            <person name="Tapia R."/>
            <person name="Gilna P."/>
            <person name="Kiss H."/>
            <person name="Schmutz J."/>
            <person name="Larimer F."/>
            <person name="Land M."/>
            <person name="Kyrpides N."/>
            <person name="Ivanova N."/>
            <person name="Richardson P."/>
        </authorList>
    </citation>
    <scope>NUCLEOTIDE SEQUENCE [LARGE SCALE GENOMIC DNA]</scope>
    <source>
        <strain evidence="2">ATCC BAA-621 / DSM 15236 / T118</strain>
        <plasmid evidence="2">Plasmid pDSM15236</plasmid>
    </source>
</reference>
<dbReference type="Proteomes" id="UP000008332">
    <property type="component" value="Plasmid unnamed1"/>
</dbReference>
<dbReference type="AlphaFoldDB" id="Q21PY1"/>
<sequence length="413" mass="46255">MSSPIKDVLLSLSRHAEVIEHALSGVISAETGTPRLAISALRQASALLPAGEDGYRLHTKLREYLHSHLQLYPAFQSLAEIGSRISQVNSLWTELELVHNTVDKATANDLLESLQTTVFDIGDSMDSNMLLLQTLLSTRYGNVKSLEFKKRQNRYYQQQTAALAADLARLSKVCDIVEREASSRAMEGLARFIRRNILPRIMPWQHGLSEMQTHLSKEIFRIREVERNHMLLARLDMMLRQQPAWRGIDADLSQDIPDFLLAASLPAMVAHVEPMEADRSMLEEMESLARDLPPKRPFTMDAEAPKRYIRIVDPPNAPQPSAAALALKRLTRDVNAAEAGVSLITWRDSDTDALSLAPNVWLVFAIMALRSLKMNVQLVANAPRDGERFAHTFRDAVATSKAAMATQHRLAAR</sequence>
<dbReference type="OrthoDB" id="8957736at2"/>
<name>Q21PY1_ALBFT</name>